<organism evidence="6 7">
    <name type="scientific">Serpens gallinarum</name>
    <dbReference type="NCBI Taxonomy" id="2763075"/>
    <lineage>
        <taxon>Bacteria</taxon>
        <taxon>Pseudomonadati</taxon>
        <taxon>Pseudomonadota</taxon>
        <taxon>Gammaproteobacteria</taxon>
        <taxon>Pseudomonadales</taxon>
        <taxon>Pseudomonadaceae</taxon>
        <taxon>Pseudomonas</taxon>
    </lineage>
</organism>
<comment type="function">
    <text evidence="5">Catalyzes the conversion of 1-hydroxy-2-methyl-2-(E)-butenyl 4-diphosphate (HMBPP) into a mixture of isopentenyl diphosphate (IPP) and dimethylallyl diphosphate (DMAPP). Acts in the terminal step of the DOXP/MEP pathway for isoprenoid precursor biosynthesis.</text>
</comment>
<dbReference type="Gene3D" id="3.40.50.11270">
    <property type="match status" value="1"/>
</dbReference>
<sequence>MDTGSVQSASQRDPSALSPLTVILANPRGFCAGVERAIETVERTLKQMGPPVYVRHEIVHNQRVVTELERKGAVFVDEVDEIPPGSVVIFSAHGVSHAVVAQARERALYVIDATCPLVSKVHKSATRFAEKGYEIVLIGHAGHAEVEGTLGRVPGPVHLVECEEDVQHLNVRDPQRVAYVTQTTLSMSDTRAIIKALRRRFPSITGPDTDDICYATQNRQNAIQTLAGEVDLILVVGANNSSNSNRLRELGERSGKPTYLIAEADQLQPQWLRGVKRVGITAGASAPEVLIREVLTELGRHRRLSVTELPGPVETVKFALPEGIAGKT</sequence>
<dbReference type="PANTHER" id="PTHR30426:SF0">
    <property type="entry name" value="4-HYDROXY-3-METHYLBUT-2-ENYL DIPHOSPHATE REDUCTASE"/>
    <property type="match status" value="1"/>
</dbReference>
<comment type="cofactor">
    <cofactor evidence="5">
        <name>[4Fe-4S] cluster</name>
        <dbReference type="ChEBI" id="CHEBI:49883"/>
    </cofactor>
    <text evidence="5">Binds 1 [4Fe-4S] cluster per subunit.</text>
</comment>
<evidence type="ECO:0000256" key="1">
    <source>
        <dbReference type="ARBA" id="ARBA00022485"/>
    </source>
</evidence>
<evidence type="ECO:0000256" key="5">
    <source>
        <dbReference type="HAMAP-Rule" id="MF_00191"/>
    </source>
</evidence>
<evidence type="ECO:0000256" key="3">
    <source>
        <dbReference type="ARBA" id="ARBA00023004"/>
    </source>
</evidence>
<feature type="binding site" evidence="5">
    <location>
        <position position="143"/>
    </location>
    <ligand>
        <name>(2E)-4-hydroxy-3-methylbut-2-enyl diphosphate</name>
        <dbReference type="ChEBI" id="CHEBI:128753"/>
    </ligand>
</feature>
<feature type="binding site" evidence="5">
    <location>
        <position position="60"/>
    </location>
    <ligand>
        <name>dimethylallyl diphosphate</name>
        <dbReference type="ChEBI" id="CHEBI:57623"/>
    </ligand>
</feature>
<feature type="binding site" evidence="5">
    <location>
        <position position="243"/>
    </location>
    <ligand>
        <name>(2E)-4-hydroxy-3-methylbut-2-enyl diphosphate</name>
        <dbReference type="ChEBI" id="CHEBI:128753"/>
    </ligand>
</feature>
<evidence type="ECO:0000256" key="4">
    <source>
        <dbReference type="ARBA" id="ARBA00023014"/>
    </source>
</evidence>
<protein>
    <recommendedName>
        <fullName evidence="5">4-hydroxy-3-methylbut-2-enyl diphosphate reductase</fullName>
        <shortName evidence="5">HMBPP reductase</shortName>
        <ecNumber evidence="5">1.17.7.4</ecNumber>
    </recommendedName>
</protein>
<feature type="binding site" evidence="5">
    <location>
        <position position="242"/>
    </location>
    <ligand>
        <name>isopentenyl diphosphate</name>
        <dbReference type="ChEBI" id="CHEBI:128769"/>
    </ligand>
</feature>
<feature type="binding site" evidence="5">
    <location>
        <position position="93"/>
    </location>
    <ligand>
        <name>(2E)-4-hydroxy-3-methylbut-2-enyl diphosphate</name>
        <dbReference type="ChEBI" id="CHEBI:128753"/>
    </ligand>
</feature>
<accession>A0ABR8TQ41</accession>
<proteinExistence type="inferred from homology"/>
<dbReference type="HAMAP" id="MF_00191">
    <property type="entry name" value="IspH"/>
    <property type="match status" value="1"/>
</dbReference>
<feature type="binding site" evidence="5">
    <location>
        <position position="60"/>
    </location>
    <ligand>
        <name>(2E)-4-hydroxy-3-methylbut-2-enyl diphosphate</name>
        <dbReference type="ChEBI" id="CHEBI:128753"/>
    </ligand>
</feature>
<dbReference type="GO" id="GO:0051745">
    <property type="term" value="F:4-hydroxy-3-methylbut-2-enyl diphosphate reductase activity"/>
    <property type="evidence" value="ECO:0007669"/>
    <property type="project" value="UniProtKB-EC"/>
</dbReference>
<dbReference type="CDD" id="cd13944">
    <property type="entry name" value="lytB_ispH"/>
    <property type="match status" value="1"/>
</dbReference>
<feature type="binding site" evidence="5">
    <location>
        <position position="241"/>
    </location>
    <ligand>
        <name>(2E)-4-hydroxy-3-methylbut-2-enyl diphosphate</name>
        <dbReference type="ChEBI" id="CHEBI:128753"/>
    </ligand>
</feature>
<comment type="caution">
    <text evidence="6">The sequence shown here is derived from an EMBL/GenBank/DDBJ whole genome shotgun (WGS) entry which is preliminary data.</text>
</comment>
<dbReference type="NCBIfam" id="NF002188">
    <property type="entry name" value="PRK01045.1-2"/>
    <property type="match status" value="1"/>
</dbReference>
<feature type="binding site" evidence="5">
    <location>
        <position position="243"/>
    </location>
    <ligand>
        <name>dimethylallyl diphosphate</name>
        <dbReference type="ChEBI" id="CHEBI:57623"/>
    </ligand>
</feature>
<keyword evidence="3 5" id="KW-0408">Iron</keyword>
<feature type="binding site" evidence="5">
    <location>
        <position position="285"/>
    </location>
    <ligand>
        <name>dimethylallyl diphosphate</name>
        <dbReference type="ChEBI" id="CHEBI:57623"/>
    </ligand>
</feature>
<comment type="catalytic activity">
    <reaction evidence="5">
        <text>isopentenyl diphosphate + 2 oxidized [2Fe-2S]-[ferredoxin] + H2O = (2E)-4-hydroxy-3-methylbut-2-enyl diphosphate + 2 reduced [2Fe-2S]-[ferredoxin] + 2 H(+)</text>
        <dbReference type="Rhea" id="RHEA:24488"/>
        <dbReference type="Rhea" id="RHEA-COMP:10000"/>
        <dbReference type="Rhea" id="RHEA-COMP:10001"/>
        <dbReference type="ChEBI" id="CHEBI:15377"/>
        <dbReference type="ChEBI" id="CHEBI:15378"/>
        <dbReference type="ChEBI" id="CHEBI:33737"/>
        <dbReference type="ChEBI" id="CHEBI:33738"/>
        <dbReference type="ChEBI" id="CHEBI:128753"/>
        <dbReference type="ChEBI" id="CHEBI:128769"/>
        <dbReference type="EC" id="1.17.7.4"/>
    </reaction>
</comment>
<gene>
    <name evidence="5 6" type="primary">ispH</name>
    <name evidence="6" type="synonym">lytB</name>
    <name evidence="6" type="ORF">H9642_11960</name>
</gene>
<dbReference type="Gene3D" id="3.40.1010.20">
    <property type="entry name" value="4-hydroxy-3-methylbut-2-enyl diphosphate reductase, catalytic domain"/>
    <property type="match status" value="2"/>
</dbReference>
<keyword evidence="5" id="KW-0414">Isoprene biosynthesis</keyword>
<feature type="binding site" evidence="5">
    <location>
        <position position="285"/>
    </location>
    <ligand>
        <name>isopentenyl diphosphate</name>
        <dbReference type="ChEBI" id="CHEBI:128769"/>
    </ligand>
</feature>
<feature type="binding site" evidence="5">
    <location>
        <position position="241"/>
    </location>
    <ligand>
        <name>dimethylallyl diphosphate</name>
        <dbReference type="ChEBI" id="CHEBI:57623"/>
    </ligand>
</feature>
<comment type="similarity">
    <text evidence="5">Belongs to the IspH family.</text>
</comment>
<feature type="binding site" evidence="5">
    <location>
        <position position="183"/>
    </location>
    <ligand>
        <name>(2E)-4-hydroxy-3-methylbut-2-enyl diphosphate</name>
        <dbReference type="ChEBI" id="CHEBI:128753"/>
    </ligand>
</feature>
<comment type="catalytic activity">
    <reaction evidence="5">
        <text>dimethylallyl diphosphate + 2 oxidized [2Fe-2S]-[ferredoxin] + H2O = (2E)-4-hydroxy-3-methylbut-2-enyl diphosphate + 2 reduced [2Fe-2S]-[ferredoxin] + 2 H(+)</text>
        <dbReference type="Rhea" id="RHEA:24825"/>
        <dbReference type="Rhea" id="RHEA-COMP:10000"/>
        <dbReference type="Rhea" id="RHEA-COMP:10001"/>
        <dbReference type="ChEBI" id="CHEBI:15377"/>
        <dbReference type="ChEBI" id="CHEBI:15378"/>
        <dbReference type="ChEBI" id="CHEBI:33737"/>
        <dbReference type="ChEBI" id="CHEBI:33738"/>
        <dbReference type="ChEBI" id="CHEBI:57623"/>
        <dbReference type="ChEBI" id="CHEBI:128753"/>
        <dbReference type="EC" id="1.17.7.4"/>
    </reaction>
</comment>
<keyword evidence="4 5" id="KW-0411">Iron-sulfur</keyword>
<dbReference type="NCBIfam" id="TIGR00216">
    <property type="entry name" value="ispH_lytB"/>
    <property type="match status" value="1"/>
</dbReference>
<keyword evidence="1 5" id="KW-0004">4Fe-4S</keyword>
<feature type="binding site" evidence="5">
    <location>
        <position position="241"/>
    </location>
    <ligand>
        <name>isopentenyl diphosphate</name>
        <dbReference type="ChEBI" id="CHEBI:128769"/>
    </ligand>
</feature>
<comment type="pathway">
    <text evidence="5">Isoprenoid biosynthesis; isopentenyl diphosphate biosynthesis via DXP pathway; isopentenyl diphosphate from 1-deoxy-D-xylulose 5-phosphate: step 6/6.</text>
</comment>
<evidence type="ECO:0000313" key="7">
    <source>
        <dbReference type="Proteomes" id="UP000611945"/>
    </source>
</evidence>
<feature type="binding site" evidence="5">
    <location>
        <position position="285"/>
    </location>
    <ligand>
        <name>(2E)-4-hydroxy-3-methylbut-2-enyl diphosphate</name>
        <dbReference type="ChEBI" id="CHEBI:128753"/>
    </ligand>
</feature>
<reference evidence="6 7" key="1">
    <citation type="submission" date="2020-08" db="EMBL/GenBank/DDBJ databases">
        <title>A Genomic Blueprint of the Chicken Gut Microbiome.</title>
        <authorList>
            <person name="Gilroy R."/>
            <person name="Ravi A."/>
            <person name="Getino M."/>
            <person name="Pursley I."/>
            <person name="Horton D.L."/>
            <person name="Alikhan N.-F."/>
            <person name="Baker D."/>
            <person name="Gharbi K."/>
            <person name="Hall N."/>
            <person name="Watson M."/>
            <person name="Adriaenssens E.M."/>
            <person name="Foster-Nyarko E."/>
            <person name="Jarju S."/>
            <person name="Secka A."/>
            <person name="Antonio M."/>
            <person name="Oren A."/>
            <person name="Chaudhuri R."/>
            <person name="La Ragione R.M."/>
            <person name="Hildebrand F."/>
            <person name="Pallen M.J."/>
        </authorList>
    </citation>
    <scope>NUCLEOTIDE SEQUENCE [LARGE SCALE GENOMIC DNA]</scope>
    <source>
        <strain evidence="6 7">Sa2CUA2</strain>
    </source>
</reference>
<comment type="pathway">
    <text evidence="5">Isoprenoid biosynthesis; dimethylallyl diphosphate biosynthesis; dimethylallyl diphosphate from (2E)-4-hydroxy-3-methylbutenyl diphosphate: step 1/1.</text>
</comment>
<dbReference type="InterPro" id="IPR003451">
    <property type="entry name" value="LytB/IspH"/>
</dbReference>
<feature type="active site" description="Proton donor" evidence="5">
    <location>
        <position position="145"/>
    </location>
</feature>
<feature type="binding site" evidence="5">
    <location>
        <position position="213"/>
    </location>
    <ligand>
        <name>[4Fe-4S] cluster</name>
        <dbReference type="ChEBI" id="CHEBI:49883"/>
    </ligand>
</feature>
<evidence type="ECO:0000313" key="6">
    <source>
        <dbReference type="EMBL" id="MBD7977903.1"/>
    </source>
</evidence>
<dbReference type="PANTHER" id="PTHR30426">
    <property type="entry name" value="4-HYDROXY-3-METHYLBUT-2-ENYL DIPHOSPHATE REDUCTASE"/>
    <property type="match status" value="1"/>
</dbReference>
<feature type="binding site" evidence="5">
    <location>
        <position position="93"/>
    </location>
    <ligand>
        <name>isopentenyl diphosphate</name>
        <dbReference type="ChEBI" id="CHEBI:128769"/>
    </ligand>
</feature>
<dbReference type="EMBL" id="JACSQG010000006">
    <property type="protein sequence ID" value="MBD7977903.1"/>
    <property type="molecule type" value="Genomic_DNA"/>
</dbReference>
<feature type="binding site" evidence="5">
    <location>
        <position position="93"/>
    </location>
    <ligand>
        <name>dimethylallyl diphosphate</name>
        <dbReference type="ChEBI" id="CHEBI:57623"/>
    </ligand>
</feature>
<feature type="binding site" evidence="5">
    <location>
        <position position="60"/>
    </location>
    <ligand>
        <name>isopentenyl diphosphate</name>
        <dbReference type="ChEBI" id="CHEBI:128769"/>
    </ligand>
</feature>
<keyword evidence="5 6" id="KW-0560">Oxidoreductase</keyword>
<evidence type="ECO:0000256" key="2">
    <source>
        <dbReference type="ARBA" id="ARBA00022723"/>
    </source>
</evidence>
<feature type="binding site" evidence="5">
    <location>
        <position position="31"/>
    </location>
    <ligand>
        <name>[4Fe-4S] cluster</name>
        <dbReference type="ChEBI" id="CHEBI:49883"/>
    </ligand>
</feature>
<feature type="binding site" evidence="5">
    <location>
        <position position="143"/>
    </location>
    <ligand>
        <name>isopentenyl diphosphate</name>
        <dbReference type="ChEBI" id="CHEBI:128769"/>
    </ligand>
</feature>
<feature type="binding site" evidence="5">
    <location>
        <position position="242"/>
    </location>
    <ligand>
        <name>(2E)-4-hydroxy-3-methylbut-2-enyl diphosphate</name>
        <dbReference type="ChEBI" id="CHEBI:128753"/>
    </ligand>
</feature>
<name>A0ABR8TQ41_9PSED</name>
<dbReference type="Pfam" id="PF02401">
    <property type="entry name" value="LYTB"/>
    <property type="match status" value="1"/>
</dbReference>
<keyword evidence="2 5" id="KW-0479">Metal-binding</keyword>
<dbReference type="Proteomes" id="UP000611945">
    <property type="component" value="Unassembled WGS sequence"/>
</dbReference>
<feature type="binding site" evidence="5">
    <location>
        <position position="242"/>
    </location>
    <ligand>
        <name>dimethylallyl diphosphate</name>
        <dbReference type="ChEBI" id="CHEBI:57623"/>
    </ligand>
</feature>
<feature type="binding site" evidence="5">
    <location>
        <position position="115"/>
    </location>
    <ligand>
        <name>[4Fe-4S] cluster</name>
        <dbReference type="ChEBI" id="CHEBI:49883"/>
    </ligand>
</feature>
<dbReference type="NCBIfam" id="NF002190">
    <property type="entry name" value="PRK01045.1-4"/>
    <property type="match status" value="1"/>
</dbReference>
<keyword evidence="7" id="KW-1185">Reference proteome</keyword>
<feature type="binding site" evidence="5">
    <location>
        <position position="143"/>
    </location>
    <ligand>
        <name>dimethylallyl diphosphate</name>
        <dbReference type="ChEBI" id="CHEBI:57623"/>
    </ligand>
</feature>
<feature type="binding site" evidence="5">
    <location>
        <position position="243"/>
    </location>
    <ligand>
        <name>isopentenyl diphosphate</name>
        <dbReference type="ChEBI" id="CHEBI:128769"/>
    </ligand>
</feature>
<dbReference type="EC" id="1.17.7.4" evidence="5"/>